<dbReference type="Pfam" id="PF01047">
    <property type="entry name" value="MarR"/>
    <property type="match status" value="1"/>
</dbReference>
<organism evidence="5 6">
    <name type="scientific">Pedobacter alpinus</name>
    <dbReference type="NCBI Taxonomy" id="1590643"/>
    <lineage>
        <taxon>Bacteria</taxon>
        <taxon>Pseudomonadati</taxon>
        <taxon>Bacteroidota</taxon>
        <taxon>Sphingobacteriia</taxon>
        <taxon>Sphingobacteriales</taxon>
        <taxon>Sphingobacteriaceae</taxon>
        <taxon>Pedobacter</taxon>
    </lineage>
</organism>
<accession>A0ABW5TRW2</accession>
<sequence>MKKQEEPLIHPLIQITKKYLGAFADVTQHIPLERYHYVLVLILENNQTLTQKDLANYLLVDKSFMVNMIDYLTKNGFVFRETDKEDRRKHLIKLTQKAFDYIPEINKAIKEINDLALNGISETQRIIFTEVLEKIEQNFNINITHTISFDYKKSEN</sequence>
<dbReference type="Gene3D" id="1.10.10.10">
    <property type="entry name" value="Winged helix-like DNA-binding domain superfamily/Winged helix DNA-binding domain"/>
    <property type="match status" value="1"/>
</dbReference>
<dbReference type="PANTHER" id="PTHR42756:SF1">
    <property type="entry name" value="TRANSCRIPTIONAL REPRESSOR OF EMRAB OPERON"/>
    <property type="match status" value="1"/>
</dbReference>
<gene>
    <name evidence="5" type="ORF">ACFSSE_08960</name>
</gene>
<dbReference type="EMBL" id="JBHULV010000028">
    <property type="protein sequence ID" value="MFD2731836.1"/>
    <property type="molecule type" value="Genomic_DNA"/>
</dbReference>
<name>A0ABW5TRW2_9SPHI</name>
<comment type="caution">
    <text evidence="5">The sequence shown here is derived from an EMBL/GenBank/DDBJ whole genome shotgun (WGS) entry which is preliminary data.</text>
</comment>
<dbReference type="InterPro" id="IPR000835">
    <property type="entry name" value="HTH_MarR-typ"/>
</dbReference>
<evidence type="ECO:0000313" key="6">
    <source>
        <dbReference type="Proteomes" id="UP001597546"/>
    </source>
</evidence>
<protein>
    <submittedName>
        <fullName evidence="5">MarR family winged helix-turn-helix transcriptional regulator</fullName>
    </submittedName>
</protein>
<evidence type="ECO:0000259" key="4">
    <source>
        <dbReference type="PROSITE" id="PS50995"/>
    </source>
</evidence>
<dbReference type="RefSeq" id="WP_379043385.1">
    <property type="nucleotide sequence ID" value="NZ_JBHSKW010000032.1"/>
</dbReference>
<proteinExistence type="predicted"/>
<dbReference type="SUPFAM" id="SSF46785">
    <property type="entry name" value="Winged helix' DNA-binding domain"/>
    <property type="match status" value="1"/>
</dbReference>
<evidence type="ECO:0000313" key="5">
    <source>
        <dbReference type="EMBL" id="MFD2731836.1"/>
    </source>
</evidence>
<dbReference type="InterPro" id="IPR036388">
    <property type="entry name" value="WH-like_DNA-bd_sf"/>
</dbReference>
<evidence type="ECO:0000256" key="1">
    <source>
        <dbReference type="ARBA" id="ARBA00023015"/>
    </source>
</evidence>
<dbReference type="InterPro" id="IPR036390">
    <property type="entry name" value="WH_DNA-bd_sf"/>
</dbReference>
<evidence type="ECO:0000256" key="3">
    <source>
        <dbReference type="ARBA" id="ARBA00023163"/>
    </source>
</evidence>
<dbReference type="PROSITE" id="PS50995">
    <property type="entry name" value="HTH_MARR_2"/>
    <property type="match status" value="1"/>
</dbReference>
<dbReference type="PRINTS" id="PR00598">
    <property type="entry name" value="HTHMARR"/>
</dbReference>
<feature type="domain" description="HTH marR-type" evidence="4">
    <location>
        <begin position="5"/>
        <end position="137"/>
    </location>
</feature>
<evidence type="ECO:0000256" key="2">
    <source>
        <dbReference type="ARBA" id="ARBA00023125"/>
    </source>
</evidence>
<dbReference type="PANTHER" id="PTHR42756">
    <property type="entry name" value="TRANSCRIPTIONAL REGULATOR, MARR"/>
    <property type="match status" value="1"/>
</dbReference>
<keyword evidence="3" id="KW-0804">Transcription</keyword>
<keyword evidence="2" id="KW-0238">DNA-binding</keyword>
<keyword evidence="6" id="KW-1185">Reference proteome</keyword>
<dbReference type="Proteomes" id="UP001597546">
    <property type="component" value="Unassembled WGS sequence"/>
</dbReference>
<reference evidence="6" key="1">
    <citation type="journal article" date="2019" name="Int. J. Syst. Evol. Microbiol.">
        <title>The Global Catalogue of Microorganisms (GCM) 10K type strain sequencing project: providing services to taxonomists for standard genome sequencing and annotation.</title>
        <authorList>
            <consortium name="The Broad Institute Genomics Platform"/>
            <consortium name="The Broad Institute Genome Sequencing Center for Infectious Disease"/>
            <person name="Wu L."/>
            <person name="Ma J."/>
        </authorList>
    </citation>
    <scope>NUCLEOTIDE SEQUENCE [LARGE SCALE GENOMIC DNA]</scope>
    <source>
        <strain evidence="6">KCTC 42456</strain>
    </source>
</reference>
<keyword evidence="1" id="KW-0805">Transcription regulation</keyword>
<dbReference type="SMART" id="SM00347">
    <property type="entry name" value="HTH_MARR"/>
    <property type="match status" value="1"/>
</dbReference>